<dbReference type="InterPro" id="IPR027417">
    <property type="entry name" value="P-loop_NTPase"/>
</dbReference>
<dbReference type="Proteomes" id="UP001149813">
    <property type="component" value="Unassembled WGS sequence"/>
</dbReference>
<protein>
    <recommendedName>
        <fullName evidence="3">P-loop containing nucleoside triphosphate hydrolase protein</fullName>
    </recommendedName>
</protein>
<gene>
    <name evidence="1" type="ORF">LPJ53_003911</name>
</gene>
<dbReference type="Gene3D" id="3.40.50.300">
    <property type="entry name" value="P-loop containing nucleotide triphosphate hydrolases"/>
    <property type="match status" value="1"/>
</dbReference>
<evidence type="ECO:0000313" key="2">
    <source>
        <dbReference type="Proteomes" id="UP001149813"/>
    </source>
</evidence>
<proteinExistence type="predicted"/>
<dbReference type="SUPFAM" id="SSF52540">
    <property type="entry name" value="P-loop containing nucleoside triphosphate hydrolases"/>
    <property type="match status" value="1"/>
</dbReference>
<sequence length="159" mass="18183">MDGFHLTKAQLAAMSDPAHAMLRRGSPWTFDGRGFAEIVKRIGKQPDSVIWAPSFDHAVGDPVPESIRIEPTHRVVLVEGLYAHVRDEPWSDICNLVDQRWWIQPRNTEQSLERLFQRHVEAGLAADRGAAIKRYETNDKLNSDYADKCRYPPHQVILN</sequence>
<dbReference type="AlphaFoldDB" id="A0A9W8CPR4"/>
<organism evidence="1 2">
    <name type="scientific">Coemansia erecta</name>
    <dbReference type="NCBI Taxonomy" id="147472"/>
    <lineage>
        <taxon>Eukaryota</taxon>
        <taxon>Fungi</taxon>
        <taxon>Fungi incertae sedis</taxon>
        <taxon>Zoopagomycota</taxon>
        <taxon>Kickxellomycotina</taxon>
        <taxon>Kickxellomycetes</taxon>
        <taxon>Kickxellales</taxon>
        <taxon>Kickxellaceae</taxon>
        <taxon>Coemansia</taxon>
    </lineage>
</organism>
<evidence type="ECO:0008006" key="3">
    <source>
        <dbReference type="Google" id="ProtNLM"/>
    </source>
</evidence>
<name>A0A9W8CPR4_9FUNG</name>
<keyword evidence="2" id="KW-1185">Reference proteome</keyword>
<comment type="caution">
    <text evidence="1">The sequence shown here is derived from an EMBL/GenBank/DDBJ whole genome shotgun (WGS) entry which is preliminary data.</text>
</comment>
<dbReference type="OrthoDB" id="6362633at2759"/>
<accession>A0A9W8CPR4</accession>
<evidence type="ECO:0000313" key="1">
    <source>
        <dbReference type="EMBL" id="KAJ1721600.1"/>
    </source>
</evidence>
<dbReference type="EMBL" id="JANBOJ010000161">
    <property type="protein sequence ID" value="KAJ1721600.1"/>
    <property type="molecule type" value="Genomic_DNA"/>
</dbReference>
<reference evidence="1" key="1">
    <citation type="submission" date="2022-07" db="EMBL/GenBank/DDBJ databases">
        <title>Phylogenomic reconstructions and comparative analyses of Kickxellomycotina fungi.</title>
        <authorList>
            <person name="Reynolds N.K."/>
            <person name="Stajich J.E."/>
            <person name="Barry K."/>
            <person name="Grigoriev I.V."/>
            <person name="Crous P."/>
            <person name="Smith M.E."/>
        </authorList>
    </citation>
    <scope>NUCLEOTIDE SEQUENCE</scope>
    <source>
        <strain evidence="1">NBRC 32514</strain>
    </source>
</reference>